<dbReference type="PROSITE" id="PS51412">
    <property type="entry name" value="MACPF_2"/>
    <property type="match status" value="1"/>
</dbReference>
<evidence type="ECO:0000313" key="2">
    <source>
        <dbReference type="EMBL" id="CAH3035557.1"/>
    </source>
</evidence>
<dbReference type="SMART" id="SM00457">
    <property type="entry name" value="MACPF"/>
    <property type="match status" value="1"/>
</dbReference>
<dbReference type="PANTHER" id="PTHR46549">
    <property type="entry name" value="MACPF DOMAIN-CONTAINING PROTEIN"/>
    <property type="match status" value="1"/>
</dbReference>
<organism evidence="2 3">
    <name type="scientific">Pocillopora meandrina</name>
    <dbReference type="NCBI Taxonomy" id="46732"/>
    <lineage>
        <taxon>Eukaryota</taxon>
        <taxon>Metazoa</taxon>
        <taxon>Cnidaria</taxon>
        <taxon>Anthozoa</taxon>
        <taxon>Hexacorallia</taxon>
        <taxon>Scleractinia</taxon>
        <taxon>Astrocoeniina</taxon>
        <taxon>Pocilloporidae</taxon>
        <taxon>Pocillopora</taxon>
    </lineage>
</organism>
<comment type="caution">
    <text evidence="2">The sequence shown here is derived from an EMBL/GenBank/DDBJ whole genome shotgun (WGS) entry which is preliminary data.</text>
</comment>
<dbReference type="Proteomes" id="UP001159428">
    <property type="component" value="Unassembled WGS sequence"/>
</dbReference>
<accession>A0AAU9VV85</accession>
<dbReference type="AlphaFoldDB" id="A0AAU9VV85"/>
<dbReference type="PANTHER" id="PTHR46549:SF1">
    <property type="entry name" value="MACPF DOMAIN-CONTAINING PROTEIN"/>
    <property type="match status" value="1"/>
</dbReference>
<gene>
    <name evidence="2" type="ORF">PMEA_00016316</name>
</gene>
<feature type="domain" description="MACPF" evidence="1">
    <location>
        <begin position="60"/>
        <end position="385"/>
    </location>
</feature>
<evidence type="ECO:0000259" key="1">
    <source>
        <dbReference type="PROSITE" id="PS51412"/>
    </source>
</evidence>
<name>A0AAU9VV85_9CNID</name>
<proteinExistence type="predicted"/>
<evidence type="ECO:0000313" key="3">
    <source>
        <dbReference type="Proteomes" id="UP001159428"/>
    </source>
</evidence>
<dbReference type="EMBL" id="CALNXJ010000003">
    <property type="protein sequence ID" value="CAH3035557.1"/>
    <property type="molecule type" value="Genomic_DNA"/>
</dbReference>
<sequence length="629" mass="70450">MPDKGWSTPDMFVPPGYHLGASISGVTKDDKEVGDVPYAYAPAWWFGICDDEWMLGKELHSKCCYNAKWTSSVCQNMIDGAAFLSVGYDGRGEYSPQSRKTSIVQRNCKNKATYDEYDVTDTRNVHGIYDTSATMQTSESRREFQKYLQQEAGVSESYFGFYAGAKKAWGSSESGAKQQYMSVLDVDVDRYEVFMDKVKPQDLSLTFLREFMSLPKSYFNAGAPIKYQNFIQRWETHYIKSAKLGGQLEIHKTMDASQAGSKTQFSEKMEVEYKTLFASVGAKYKKEGGHSVRVETKTTSTVVEAKGGSQDIASILSDVYAPTFKTEFKEWLQSIPQYPKAFKFQMNSVTELVNFRAYDFFPDEVCSGGCEGKAAELQTEKDGLKFYYITDTDGKKKKVYCKYDSRKSLEIAITDKSTSLQRAIAIYMEEGPVSLSDFRLEKCPPEPKTPAPQTGKNSDLWMEKISGPKWQQLINGGATFKVEFDMFDDLINPLHSAFSIPKNMSRSVRYSGFSDSTHNPQKPKISIFGLTLSYDQKDDNLYLDNDDFSSSKKVFPVLSDDIKGKPLARVQSVSTSRAGLFADASARSGNKALADSPSTTSVDAVALGESVLYESYFVCITISWPSDIN</sequence>
<reference evidence="2 3" key="1">
    <citation type="submission" date="2022-05" db="EMBL/GenBank/DDBJ databases">
        <authorList>
            <consortium name="Genoscope - CEA"/>
            <person name="William W."/>
        </authorList>
    </citation>
    <scope>NUCLEOTIDE SEQUENCE [LARGE SCALE GENOMIC DNA]</scope>
</reference>
<dbReference type="InterPro" id="IPR020864">
    <property type="entry name" value="MACPF"/>
</dbReference>
<keyword evidence="3" id="KW-1185">Reference proteome</keyword>
<dbReference type="Pfam" id="PF01823">
    <property type="entry name" value="MACPF"/>
    <property type="match status" value="1"/>
</dbReference>
<protein>
    <recommendedName>
        <fullName evidence="1">MACPF domain-containing protein</fullName>
    </recommendedName>
</protein>